<proteinExistence type="predicted"/>
<feature type="compositionally biased region" description="Acidic residues" evidence="2">
    <location>
        <begin position="141"/>
        <end position="151"/>
    </location>
</feature>
<dbReference type="Gene3D" id="2.40.50.140">
    <property type="entry name" value="Nucleic acid-binding proteins"/>
    <property type="match status" value="1"/>
</dbReference>
<dbReference type="EMBL" id="CAXLJL010000434">
    <property type="protein sequence ID" value="CAL5137770.1"/>
    <property type="molecule type" value="Genomic_DNA"/>
</dbReference>
<protein>
    <submittedName>
        <fullName evidence="3">Uncharacterized protein</fullName>
    </submittedName>
</protein>
<gene>
    <name evidence="3" type="ORF">CDAUBV1_LOCUS12256</name>
</gene>
<dbReference type="InterPro" id="IPR012340">
    <property type="entry name" value="NA-bd_OB-fold"/>
</dbReference>
<organism evidence="3 4">
    <name type="scientific">Calicophoron daubneyi</name>
    <name type="common">Rumen fluke</name>
    <name type="synonym">Paramphistomum daubneyi</name>
    <dbReference type="NCBI Taxonomy" id="300641"/>
    <lineage>
        <taxon>Eukaryota</taxon>
        <taxon>Metazoa</taxon>
        <taxon>Spiralia</taxon>
        <taxon>Lophotrochozoa</taxon>
        <taxon>Platyhelminthes</taxon>
        <taxon>Trematoda</taxon>
        <taxon>Digenea</taxon>
        <taxon>Plagiorchiida</taxon>
        <taxon>Pronocephalata</taxon>
        <taxon>Paramphistomoidea</taxon>
        <taxon>Paramphistomidae</taxon>
        <taxon>Calicophoron</taxon>
    </lineage>
</organism>
<evidence type="ECO:0000313" key="4">
    <source>
        <dbReference type="Proteomes" id="UP001497525"/>
    </source>
</evidence>
<evidence type="ECO:0000313" key="3">
    <source>
        <dbReference type="EMBL" id="CAL5137770.1"/>
    </source>
</evidence>
<dbReference type="SUPFAM" id="SSF50249">
    <property type="entry name" value="Nucleic acid-binding proteins"/>
    <property type="match status" value="1"/>
</dbReference>
<dbReference type="GO" id="GO:0003697">
    <property type="term" value="F:single-stranded DNA binding"/>
    <property type="evidence" value="ECO:0007669"/>
    <property type="project" value="InterPro"/>
</dbReference>
<feature type="region of interest" description="Disordered" evidence="2">
    <location>
        <begin position="141"/>
        <end position="172"/>
    </location>
</feature>
<name>A0AAV2TLY9_CALDB</name>
<dbReference type="AlphaFoldDB" id="A0AAV2TLY9"/>
<keyword evidence="1" id="KW-0238">DNA-binding</keyword>
<evidence type="ECO:0000256" key="2">
    <source>
        <dbReference type="SAM" id="MobiDB-lite"/>
    </source>
</evidence>
<reference evidence="3" key="1">
    <citation type="submission" date="2024-06" db="EMBL/GenBank/DDBJ databases">
        <authorList>
            <person name="Liu X."/>
            <person name="Lenzi L."/>
            <person name="Haldenby T S."/>
            <person name="Uol C."/>
        </authorList>
    </citation>
    <scope>NUCLEOTIDE SEQUENCE</scope>
</reference>
<sequence>MLRFSKILGRFPVRRTHRFLSSFPHESDPSEDINQIFLVGTVNIVDVRDAPGKLYAVLNMRTRESYRSEKGFSSKVSHHRVQVFDPKLVEKVRKLVKGDRVCVQGNLAAFPLTTANNTWIYCVIANSICPNPIEADECEATDEIDSTEDDAVSSAQSTEPSILKTDDILKSP</sequence>
<accession>A0AAV2TLY9</accession>
<dbReference type="Proteomes" id="UP001497525">
    <property type="component" value="Unassembled WGS sequence"/>
</dbReference>
<dbReference type="Pfam" id="PF00436">
    <property type="entry name" value="SSB"/>
    <property type="match status" value="1"/>
</dbReference>
<comment type="caution">
    <text evidence="3">The sequence shown here is derived from an EMBL/GenBank/DDBJ whole genome shotgun (WGS) entry which is preliminary data.</text>
</comment>
<dbReference type="InterPro" id="IPR000424">
    <property type="entry name" value="Primosome_PriB/ssb"/>
</dbReference>
<evidence type="ECO:0000256" key="1">
    <source>
        <dbReference type="ARBA" id="ARBA00023125"/>
    </source>
</evidence>